<proteinExistence type="predicted"/>
<evidence type="ECO:0000313" key="1">
    <source>
        <dbReference type="EMBL" id="KAH7852268.1"/>
    </source>
</evidence>
<sequence length="148" mass="16060">MASPDYNDASQELKIVAAEEGEITNAPSPTLLKNKSKRTTFLSSLGCYECFLPEVWRASVGELLGTAVLVFMIDTIVISTFQMETQTPNLIFSTLLAISQSSSLPWLLSLAATSTQSSPSLLLSWASSHSHRPRSTSWPNVLGPCLEP</sequence>
<evidence type="ECO:0000313" key="2">
    <source>
        <dbReference type="Proteomes" id="UP000828048"/>
    </source>
</evidence>
<name>A0ACB7YGE1_9ERIC</name>
<accession>A0ACB7YGE1</accession>
<dbReference type="EMBL" id="CM037158">
    <property type="protein sequence ID" value="KAH7852268.1"/>
    <property type="molecule type" value="Genomic_DNA"/>
</dbReference>
<dbReference type="Proteomes" id="UP000828048">
    <property type="component" value="Chromosome 8"/>
</dbReference>
<comment type="caution">
    <text evidence="1">The sequence shown here is derived from an EMBL/GenBank/DDBJ whole genome shotgun (WGS) entry which is preliminary data.</text>
</comment>
<protein>
    <submittedName>
        <fullName evidence="1">Uncharacterized protein</fullName>
    </submittedName>
</protein>
<reference evidence="1 2" key="1">
    <citation type="journal article" date="2021" name="Hortic Res">
        <title>High-quality reference genome and annotation aids understanding of berry development for evergreen blueberry (Vaccinium darrowii).</title>
        <authorList>
            <person name="Yu J."/>
            <person name="Hulse-Kemp A.M."/>
            <person name="Babiker E."/>
            <person name="Staton M."/>
        </authorList>
    </citation>
    <scope>NUCLEOTIDE SEQUENCE [LARGE SCALE GENOMIC DNA]</scope>
    <source>
        <strain evidence="2">cv. NJ 8807/NJ 8810</strain>
        <tissue evidence="1">Young leaf</tissue>
    </source>
</reference>
<keyword evidence="2" id="KW-1185">Reference proteome</keyword>
<gene>
    <name evidence="1" type="ORF">Vadar_022616</name>
</gene>
<organism evidence="1 2">
    <name type="scientific">Vaccinium darrowii</name>
    <dbReference type="NCBI Taxonomy" id="229202"/>
    <lineage>
        <taxon>Eukaryota</taxon>
        <taxon>Viridiplantae</taxon>
        <taxon>Streptophyta</taxon>
        <taxon>Embryophyta</taxon>
        <taxon>Tracheophyta</taxon>
        <taxon>Spermatophyta</taxon>
        <taxon>Magnoliopsida</taxon>
        <taxon>eudicotyledons</taxon>
        <taxon>Gunneridae</taxon>
        <taxon>Pentapetalae</taxon>
        <taxon>asterids</taxon>
        <taxon>Ericales</taxon>
        <taxon>Ericaceae</taxon>
        <taxon>Vaccinioideae</taxon>
        <taxon>Vaccinieae</taxon>
        <taxon>Vaccinium</taxon>
    </lineage>
</organism>